<feature type="transmembrane region" description="Helical" evidence="7">
    <location>
        <begin position="65"/>
        <end position="84"/>
    </location>
</feature>
<keyword evidence="11" id="KW-1185">Reference proteome</keyword>
<proteinExistence type="predicted"/>
<organism evidence="10 11">
    <name type="scientific">Clostridium rhizosphaerae</name>
    <dbReference type="NCBI Taxonomy" id="2803861"/>
    <lineage>
        <taxon>Bacteria</taxon>
        <taxon>Bacillati</taxon>
        <taxon>Bacillota</taxon>
        <taxon>Clostridia</taxon>
        <taxon>Eubacteriales</taxon>
        <taxon>Clostridiaceae</taxon>
        <taxon>Clostridium</taxon>
    </lineage>
</organism>
<feature type="domain" description="ABC transmembrane type-1" evidence="9">
    <location>
        <begin position="74"/>
        <end position="303"/>
    </location>
</feature>
<evidence type="ECO:0000256" key="1">
    <source>
        <dbReference type="ARBA" id="ARBA00004651"/>
    </source>
</evidence>
<dbReference type="CDD" id="cd07346">
    <property type="entry name" value="ABC_6TM_exporters"/>
    <property type="match status" value="1"/>
</dbReference>
<evidence type="ECO:0000313" key="11">
    <source>
        <dbReference type="Proteomes" id="UP000632377"/>
    </source>
</evidence>
<evidence type="ECO:0000259" key="8">
    <source>
        <dbReference type="PROSITE" id="PS50893"/>
    </source>
</evidence>
<keyword evidence="3" id="KW-0547">Nucleotide-binding</keyword>
<evidence type="ECO:0000256" key="7">
    <source>
        <dbReference type="SAM" id="Phobius"/>
    </source>
</evidence>
<accession>A0ABS1TFB5</accession>
<dbReference type="PANTHER" id="PTHR43394:SF1">
    <property type="entry name" value="ATP-BINDING CASSETTE SUB-FAMILY B MEMBER 10, MITOCHONDRIAL"/>
    <property type="match status" value="1"/>
</dbReference>
<dbReference type="PROSITE" id="PS50929">
    <property type="entry name" value="ABC_TM1F"/>
    <property type="match status" value="1"/>
</dbReference>
<dbReference type="Gene3D" id="3.40.50.300">
    <property type="entry name" value="P-loop containing nucleotide triphosphate hydrolases"/>
    <property type="match status" value="1"/>
</dbReference>
<dbReference type="Gene3D" id="1.20.1560.10">
    <property type="entry name" value="ABC transporter type 1, transmembrane domain"/>
    <property type="match status" value="1"/>
</dbReference>
<dbReference type="GO" id="GO:0005524">
    <property type="term" value="F:ATP binding"/>
    <property type="evidence" value="ECO:0007669"/>
    <property type="project" value="UniProtKB-KW"/>
</dbReference>
<keyword evidence="4 10" id="KW-0067">ATP-binding</keyword>
<dbReference type="SUPFAM" id="SSF52540">
    <property type="entry name" value="P-loop containing nucleoside triphosphate hydrolases"/>
    <property type="match status" value="1"/>
</dbReference>
<evidence type="ECO:0000259" key="9">
    <source>
        <dbReference type="PROSITE" id="PS50929"/>
    </source>
</evidence>
<dbReference type="PANTHER" id="PTHR43394">
    <property type="entry name" value="ATP-DEPENDENT PERMEASE MDL1, MITOCHONDRIAL"/>
    <property type="match status" value="1"/>
</dbReference>
<evidence type="ECO:0000256" key="6">
    <source>
        <dbReference type="ARBA" id="ARBA00023136"/>
    </source>
</evidence>
<dbReference type="PROSITE" id="PS00211">
    <property type="entry name" value="ABC_TRANSPORTER_1"/>
    <property type="match status" value="1"/>
</dbReference>
<feature type="transmembrane region" description="Helical" evidence="7">
    <location>
        <begin position="145"/>
        <end position="164"/>
    </location>
</feature>
<feature type="domain" description="ABC transporter" evidence="8">
    <location>
        <begin position="349"/>
        <end position="583"/>
    </location>
</feature>
<dbReference type="InterPro" id="IPR011527">
    <property type="entry name" value="ABC1_TM_dom"/>
</dbReference>
<protein>
    <submittedName>
        <fullName evidence="10">ABC transporter ATP-binding protein</fullName>
    </submittedName>
</protein>
<evidence type="ECO:0000313" key="10">
    <source>
        <dbReference type="EMBL" id="MBL4938064.1"/>
    </source>
</evidence>
<dbReference type="SUPFAM" id="SSF90123">
    <property type="entry name" value="ABC transporter transmembrane region"/>
    <property type="match status" value="1"/>
</dbReference>
<evidence type="ECO:0000256" key="5">
    <source>
        <dbReference type="ARBA" id="ARBA00022989"/>
    </source>
</evidence>
<feature type="transmembrane region" description="Helical" evidence="7">
    <location>
        <begin position="176"/>
        <end position="197"/>
    </location>
</feature>
<dbReference type="Pfam" id="PF00005">
    <property type="entry name" value="ABC_tran"/>
    <property type="match status" value="1"/>
</dbReference>
<feature type="transmembrane region" description="Helical" evidence="7">
    <location>
        <begin position="36"/>
        <end position="58"/>
    </location>
</feature>
<dbReference type="EMBL" id="JAESWC010000018">
    <property type="protein sequence ID" value="MBL4938064.1"/>
    <property type="molecule type" value="Genomic_DNA"/>
</dbReference>
<dbReference type="Pfam" id="PF00664">
    <property type="entry name" value="ABC_membrane"/>
    <property type="match status" value="1"/>
</dbReference>
<keyword evidence="5 7" id="KW-1133">Transmembrane helix</keyword>
<comment type="subcellular location">
    <subcellularLocation>
        <location evidence="1">Cell membrane</location>
        <topology evidence="1">Multi-pass membrane protein</topology>
    </subcellularLocation>
</comment>
<dbReference type="PROSITE" id="PS50893">
    <property type="entry name" value="ABC_TRANSPORTER_2"/>
    <property type="match status" value="1"/>
</dbReference>
<dbReference type="InterPro" id="IPR003439">
    <property type="entry name" value="ABC_transporter-like_ATP-bd"/>
</dbReference>
<dbReference type="InterPro" id="IPR003593">
    <property type="entry name" value="AAA+_ATPase"/>
</dbReference>
<dbReference type="InterPro" id="IPR027417">
    <property type="entry name" value="P-loop_NTPase"/>
</dbReference>
<keyword evidence="2 7" id="KW-0812">Transmembrane</keyword>
<name>A0ABS1TFB5_9CLOT</name>
<reference evidence="10 11" key="1">
    <citation type="submission" date="2021-01" db="EMBL/GenBank/DDBJ databases">
        <title>Genome public.</title>
        <authorList>
            <person name="Liu C."/>
            <person name="Sun Q."/>
        </authorList>
    </citation>
    <scope>NUCLEOTIDE SEQUENCE [LARGE SCALE GENOMIC DNA]</scope>
    <source>
        <strain evidence="10 11">YIM B02515</strain>
    </source>
</reference>
<evidence type="ECO:0000256" key="2">
    <source>
        <dbReference type="ARBA" id="ARBA00022692"/>
    </source>
</evidence>
<dbReference type="Proteomes" id="UP000632377">
    <property type="component" value="Unassembled WGS sequence"/>
</dbReference>
<dbReference type="InterPro" id="IPR017871">
    <property type="entry name" value="ABC_transporter-like_CS"/>
</dbReference>
<dbReference type="RefSeq" id="WP_202750799.1">
    <property type="nucleotide sequence ID" value="NZ_JAESWC010000018.1"/>
</dbReference>
<keyword evidence="6 7" id="KW-0472">Membrane</keyword>
<comment type="caution">
    <text evidence="10">The sequence shown here is derived from an EMBL/GenBank/DDBJ whole genome shotgun (WGS) entry which is preliminary data.</text>
</comment>
<dbReference type="InterPro" id="IPR039421">
    <property type="entry name" value="Type_1_exporter"/>
</dbReference>
<sequence length="587" mass="65641">METEIGINKTTKKIPKKNVNRGIWKTFLNLCLKANLPVLGIVVFCTISMVSSKIYLLVPSKTGELFAGNVSAQLVTMIILYSILTSTLGQITGFVEQVVNAKIDRNFRNVLWKKTLQLPMSFFDKIPANSMISRITSDTENLRTFIMKVVISEFVGLYTMYITLKQISLYNKALVYILLGLIPVVVILAIVLGRITLKIQIRVRDEISNLTRFLSELIMSVPVIKSFNKENYESQRGNDAIEGLYKANKLQLYLNLAKNPIGTIVEIGKQVTLILVGIQFINKGILNAATWYAFYQFATRILNDVNAKQGVWEQIKATQGSLFRVAKVLEEPEEGFLPYKEEIVETGDIVFENVTFAYEDNSILENVSFRIPYNKTTAIVGPSGVGKTTALKLIERFYAPSKGRITKGEVDIQEFNLKNWRSQVSYVTQDIPMMSGTIKENILYGVKREVTDEELKQAAEVANAHEFIMKQPEGYDTQVGQFGSRLSGGQRQRITIARALLSKPSILILDEPTSNLDAEATAEVMKGINNLKINRTAIVVAHDEQAILDADHIIVFNLDGSISSGTHMELLATNSFYRSMMGGEISA</sequence>
<evidence type="ECO:0000256" key="4">
    <source>
        <dbReference type="ARBA" id="ARBA00022840"/>
    </source>
</evidence>
<dbReference type="SMART" id="SM00382">
    <property type="entry name" value="AAA"/>
    <property type="match status" value="1"/>
</dbReference>
<evidence type="ECO:0000256" key="3">
    <source>
        <dbReference type="ARBA" id="ARBA00022741"/>
    </source>
</evidence>
<dbReference type="InterPro" id="IPR036640">
    <property type="entry name" value="ABC1_TM_sf"/>
</dbReference>
<gene>
    <name evidence="10" type="ORF">JK636_20335</name>
</gene>